<accession>A0A1U7H7X6</accession>
<keyword evidence="7 8" id="KW-0472">Membrane</keyword>
<evidence type="ECO:0000256" key="4">
    <source>
        <dbReference type="ARBA" id="ARBA00022781"/>
    </source>
</evidence>
<evidence type="ECO:0000256" key="6">
    <source>
        <dbReference type="ARBA" id="ARBA00023065"/>
    </source>
</evidence>
<dbReference type="STRING" id="1921803.NIES593_21615"/>
<keyword evidence="6 8" id="KW-0406">Ion transport</keyword>
<dbReference type="AlphaFoldDB" id="A0A1U7H7X6"/>
<dbReference type="InterPro" id="IPR004282">
    <property type="entry name" value="CemA"/>
</dbReference>
<evidence type="ECO:0000256" key="3">
    <source>
        <dbReference type="ARBA" id="ARBA00022692"/>
    </source>
</evidence>
<dbReference type="PANTHER" id="PTHR33650">
    <property type="entry name" value="CHLOROPLAST ENVELOPE MEMBRANE PROTEIN-RELATED"/>
    <property type="match status" value="1"/>
</dbReference>
<evidence type="ECO:0000256" key="1">
    <source>
        <dbReference type="ARBA" id="ARBA00004141"/>
    </source>
</evidence>
<dbReference type="RefSeq" id="WP_073601564.1">
    <property type="nucleotide sequence ID" value="NZ_MRCB01000045.1"/>
</dbReference>
<feature type="transmembrane region" description="Helical" evidence="8">
    <location>
        <begin position="235"/>
        <end position="254"/>
    </location>
</feature>
<dbReference type="OrthoDB" id="418298at2"/>
<dbReference type="Proteomes" id="UP000186868">
    <property type="component" value="Unassembled WGS sequence"/>
</dbReference>
<keyword evidence="10" id="KW-1185">Reference proteome</keyword>
<dbReference type="EMBL" id="MRCB01000045">
    <property type="protein sequence ID" value="OKH18840.1"/>
    <property type="molecule type" value="Genomic_DNA"/>
</dbReference>
<comment type="subcellular location">
    <subcellularLocation>
        <location evidence="8">Cell inner membrane</location>
        <topology evidence="8">Multi-pass membrane protein</topology>
    </subcellularLocation>
    <subcellularLocation>
        <location evidence="1">Membrane</location>
        <topology evidence="1">Multi-pass membrane protein</topology>
    </subcellularLocation>
</comment>
<feature type="transmembrane region" description="Helical" evidence="8">
    <location>
        <begin position="333"/>
        <end position="352"/>
    </location>
</feature>
<dbReference type="HAMAP" id="MF_01308">
    <property type="entry name" value="CemA_PxcA"/>
    <property type="match status" value="1"/>
</dbReference>
<dbReference type="GO" id="GO:0015078">
    <property type="term" value="F:proton transmembrane transporter activity"/>
    <property type="evidence" value="ECO:0007669"/>
    <property type="project" value="UniProtKB-UniRule"/>
</dbReference>
<sequence length="456" mass="52731">MQLNNILGNAIRWFSATPERALERAYRAAIKIKDIEDRHFNGQKVSARFSDYGESVIAYFQTEVKGYLQTINMALVEFKTSRFFVNLSNLSKNQPENREKLLEEQNRSLAILDKLKFIDEIVSKYKTNFIEKDTRQSLLVDESEDWKNGKGSELVNVKDSLASKKKRNGQSELNLENEDLNSKTRVAKATEKTGVLPRSFLNTISRIRQEIDPQSGETEEEVIKRYRSSRYKTAISIKFILLLIIVPLLTHQLTKTFLVSPLVSNYLEKNPQIIFINRDLEEEAFLELRHFEEMLQFRNTIGLSTLSLEEIQDRVREKAQEISEEFRQKGGNAIANIFADLFSLVAFAVVIATNRKEIEIVKSFLDEIVYGLSDSAKAFLIILFTDMFVGFHSPHGWEVILGSIAEHFGLPENREFNFLFIATFPVILDTIFKYWIFRYLNRVSPSAVATYRNMNE</sequence>
<gene>
    <name evidence="8" type="primary">pxcA</name>
    <name evidence="9" type="ORF">NIES593_21615</name>
</gene>
<keyword evidence="8" id="KW-1003">Cell membrane</keyword>
<reference evidence="9 10" key="1">
    <citation type="submission" date="2016-11" db="EMBL/GenBank/DDBJ databases">
        <title>Draft Genome Sequences of Nine Cyanobacterial Strains from Diverse Habitats.</title>
        <authorList>
            <person name="Zhu T."/>
            <person name="Hou S."/>
            <person name="Lu X."/>
            <person name="Hess W.R."/>
        </authorList>
    </citation>
    <scope>NUCLEOTIDE SEQUENCE [LARGE SCALE GENOMIC DNA]</scope>
    <source>
        <strain evidence="9 10">NIES-593</strain>
    </source>
</reference>
<comment type="similarity">
    <text evidence="8">Belongs to the CemA family.</text>
</comment>
<evidence type="ECO:0000256" key="5">
    <source>
        <dbReference type="ARBA" id="ARBA00022989"/>
    </source>
</evidence>
<keyword evidence="3 8" id="KW-0812">Transmembrane</keyword>
<dbReference type="Pfam" id="PF03040">
    <property type="entry name" value="CemA"/>
    <property type="match status" value="1"/>
</dbReference>
<keyword evidence="2 8" id="KW-0813">Transport</keyword>
<dbReference type="PANTHER" id="PTHR33650:SF2">
    <property type="entry name" value="CHLOROPLAST ENVELOPE MEMBRANE PROTEIN"/>
    <property type="match status" value="1"/>
</dbReference>
<dbReference type="GO" id="GO:0005886">
    <property type="term" value="C:plasma membrane"/>
    <property type="evidence" value="ECO:0007669"/>
    <property type="project" value="UniProtKB-SubCell"/>
</dbReference>
<evidence type="ECO:0000313" key="9">
    <source>
        <dbReference type="EMBL" id="OKH18840.1"/>
    </source>
</evidence>
<evidence type="ECO:0000256" key="7">
    <source>
        <dbReference type="ARBA" id="ARBA00023136"/>
    </source>
</evidence>
<evidence type="ECO:0000256" key="2">
    <source>
        <dbReference type="ARBA" id="ARBA00022448"/>
    </source>
</evidence>
<protein>
    <recommendedName>
        <fullName evidence="8">Proton extrusion protein PxcA</fullName>
    </recommendedName>
</protein>
<keyword evidence="4 8" id="KW-0375">Hydrogen ion transport</keyword>
<feature type="transmembrane region" description="Helical" evidence="8">
    <location>
        <begin position="364"/>
        <end position="384"/>
    </location>
</feature>
<feature type="transmembrane region" description="Helical" evidence="8">
    <location>
        <begin position="416"/>
        <end position="436"/>
    </location>
</feature>
<name>A0A1U7H7X6_9CYAN</name>
<keyword evidence="8" id="KW-0997">Cell inner membrane</keyword>
<comment type="caution">
    <text evidence="9">The sequence shown here is derived from an EMBL/GenBank/DDBJ whole genome shotgun (WGS) entry which is preliminary data.</text>
</comment>
<organism evidence="9 10">
    <name type="scientific">Hydrococcus rivularis NIES-593</name>
    <dbReference type="NCBI Taxonomy" id="1921803"/>
    <lineage>
        <taxon>Bacteria</taxon>
        <taxon>Bacillati</taxon>
        <taxon>Cyanobacteriota</taxon>
        <taxon>Cyanophyceae</taxon>
        <taxon>Pleurocapsales</taxon>
        <taxon>Hydrococcaceae</taxon>
        <taxon>Hydrococcus</taxon>
    </lineage>
</organism>
<dbReference type="NCBIfam" id="NF002703">
    <property type="entry name" value="PRK02507.1-1"/>
    <property type="match status" value="1"/>
</dbReference>
<evidence type="ECO:0000256" key="8">
    <source>
        <dbReference type="HAMAP-Rule" id="MF_01308"/>
    </source>
</evidence>
<keyword evidence="5 8" id="KW-1133">Transmembrane helix</keyword>
<evidence type="ECO:0000313" key="10">
    <source>
        <dbReference type="Proteomes" id="UP000186868"/>
    </source>
</evidence>
<proteinExistence type="inferred from homology"/>
<comment type="function">
    <text evidence="8">Required for H(+) efflux immediately after light irradiation to form a rapid H(+) concentration gradient across the thylakoid membranes. Together with PxcL, contributes to transient H(+) uptake following dark to light transition.</text>
</comment>